<keyword evidence="2" id="KW-0238">DNA-binding</keyword>
<keyword evidence="6" id="KW-1185">Reference proteome</keyword>
<dbReference type="InterPro" id="IPR000524">
    <property type="entry name" value="Tscrpt_reg_HTH_GntR"/>
</dbReference>
<dbReference type="InterPro" id="IPR036390">
    <property type="entry name" value="WH_DNA-bd_sf"/>
</dbReference>
<evidence type="ECO:0000313" key="5">
    <source>
        <dbReference type="EMBL" id="MST95989.1"/>
    </source>
</evidence>
<keyword evidence="3" id="KW-0804">Transcription</keyword>
<dbReference type="Gene3D" id="3.40.50.2300">
    <property type="match status" value="2"/>
</dbReference>
<gene>
    <name evidence="5" type="ORF">FYJ85_02885</name>
</gene>
<evidence type="ECO:0000256" key="1">
    <source>
        <dbReference type="ARBA" id="ARBA00023015"/>
    </source>
</evidence>
<protein>
    <submittedName>
        <fullName evidence="5">GntR family transcriptional regulator</fullName>
    </submittedName>
</protein>
<dbReference type="SUPFAM" id="SSF53822">
    <property type="entry name" value="Periplasmic binding protein-like I"/>
    <property type="match status" value="1"/>
</dbReference>
<dbReference type="CDD" id="cd06267">
    <property type="entry name" value="PBP1_LacI_sugar_binding-like"/>
    <property type="match status" value="1"/>
</dbReference>
<comment type="caution">
    <text evidence="5">The sequence shown here is derived from an EMBL/GenBank/DDBJ whole genome shotgun (WGS) entry which is preliminary data.</text>
</comment>
<dbReference type="SUPFAM" id="SSF46785">
    <property type="entry name" value="Winged helix' DNA-binding domain"/>
    <property type="match status" value="1"/>
</dbReference>
<evidence type="ECO:0000256" key="3">
    <source>
        <dbReference type="ARBA" id="ARBA00023163"/>
    </source>
</evidence>
<reference evidence="5 6" key="1">
    <citation type="submission" date="2019-08" db="EMBL/GenBank/DDBJ databases">
        <title>In-depth cultivation of the pig gut microbiome towards novel bacterial diversity and tailored functional studies.</title>
        <authorList>
            <person name="Wylensek D."/>
            <person name="Hitch T.C.A."/>
            <person name="Clavel T."/>
        </authorList>
    </citation>
    <scope>NUCLEOTIDE SEQUENCE [LARGE SCALE GENOMIC DNA]</scope>
    <source>
        <strain evidence="5 6">BBE-744-WT-12</strain>
    </source>
</reference>
<dbReference type="GO" id="GO:0000976">
    <property type="term" value="F:transcription cis-regulatory region binding"/>
    <property type="evidence" value="ECO:0007669"/>
    <property type="project" value="TreeGrafter"/>
</dbReference>
<dbReference type="AlphaFoldDB" id="A0A844G0D8"/>
<organism evidence="5 6">
    <name type="scientific">Victivallis lenta</name>
    <dbReference type="NCBI Taxonomy" id="2606640"/>
    <lineage>
        <taxon>Bacteria</taxon>
        <taxon>Pseudomonadati</taxon>
        <taxon>Lentisphaerota</taxon>
        <taxon>Lentisphaeria</taxon>
        <taxon>Victivallales</taxon>
        <taxon>Victivallaceae</taxon>
        <taxon>Victivallis</taxon>
    </lineage>
</organism>
<dbReference type="EMBL" id="VUNS01000002">
    <property type="protein sequence ID" value="MST95989.1"/>
    <property type="molecule type" value="Genomic_DNA"/>
</dbReference>
<dbReference type="Pfam" id="PF13377">
    <property type="entry name" value="Peripla_BP_3"/>
    <property type="match status" value="1"/>
</dbReference>
<sequence>MNQNAMKLDFLYENLKRELSRLAPGERFLSVRDIMREYNVSQQMVERALDRFTTEGRLESIPRKGCFIPRPIRNPEAVPPTYMVAVPNWISPDIDEIQSALQQLQPDYPDMRLLLYRFDFRYAIPPELALRAENVKGMLLMPGRVNTLGETDVAALNVFRRHGPLIVLCHHLANFNVPSVGLDDMFAGNCAAHHLYSLGHKKIGILVSEPPSSIIGNRVSGIENYARLHDMEVEVIDCGIQGGEAAQEKTYRKFEQVIRRGFDFTALAGISGDSVTGALNACHNCGIAIPDRLSVVVIGNTAVTATCAPPLDTVSVELTEQIRLALEMLSSGHCESRTVQPELVRRNSVTAPDS</sequence>
<name>A0A844G0D8_9BACT</name>
<keyword evidence="1" id="KW-0805">Transcription regulation</keyword>
<evidence type="ECO:0000256" key="2">
    <source>
        <dbReference type="ARBA" id="ARBA00023125"/>
    </source>
</evidence>
<dbReference type="PANTHER" id="PTHR30146:SF109">
    <property type="entry name" value="HTH-TYPE TRANSCRIPTIONAL REGULATOR GALS"/>
    <property type="match status" value="1"/>
</dbReference>
<feature type="domain" description="HTH gntR-type" evidence="4">
    <location>
        <begin position="11"/>
        <end position="68"/>
    </location>
</feature>
<dbReference type="InterPro" id="IPR028082">
    <property type="entry name" value="Peripla_BP_I"/>
</dbReference>
<dbReference type="Proteomes" id="UP000435649">
    <property type="component" value="Unassembled WGS sequence"/>
</dbReference>
<accession>A0A844G0D8</accession>
<dbReference type="Gene3D" id="1.10.10.10">
    <property type="entry name" value="Winged helix-like DNA-binding domain superfamily/Winged helix DNA-binding domain"/>
    <property type="match status" value="1"/>
</dbReference>
<evidence type="ECO:0000313" key="6">
    <source>
        <dbReference type="Proteomes" id="UP000435649"/>
    </source>
</evidence>
<dbReference type="GO" id="GO:0003700">
    <property type="term" value="F:DNA-binding transcription factor activity"/>
    <property type="evidence" value="ECO:0007669"/>
    <property type="project" value="InterPro"/>
</dbReference>
<dbReference type="RefSeq" id="WP_154416940.1">
    <property type="nucleotide sequence ID" value="NZ_VUNS01000002.1"/>
</dbReference>
<dbReference type="InterPro" id="IPR036388">
    <property type="entry name" value="WH-like_DNA-bd_sf"/>
</dbReference>
<dbReference type="SMART" id="SM00345">
    <property type="entry name" value="HTH_GNTR"/>
    <property type="match status" value="1"/>
</dbReference>
<proteinExistence type="predicted"/>
<dbReference type="Pfam" id="PF00392">
    <property type="entry name" value="GntR"/>
    <property type="match status" value="1"/>
</dbReference>
<dbReference type="PANTHER" id="PTHR30146">
    <property type="entry name" value="LACI-RELATED TRANSCRIPTIONAL REPRESSOR"/>
    <property type="match status" value="1"/>
</dbReference>
<dbReference type="InterPro" id="IPR046335">
    <property type="entry name" value="LacI/GalR-like_sensor"/>
</dbReference>
<evidence type="ECO:0000259" key="4">
    <source>
        <dbReference type="SMART" id="SM00345"/>
    </source>
</evidence>